<dbReference type="Pfam" id="PF10551">
    <property type="entry name" value="MULE"/>
    <property type="match status" value="1"/>
</dbReference>
<feature type="region of interest" description="Disordered" evidence="2">
    <location>
        <begin position="690"/>
        <end position="711"/>
    </location>
</feature>
<dbReference type="PANTHER" id="PTHR47718:SF3">
    <property type="entry name" value="PROTEIN FAR1-RELATED SEQUENCE 5-LIKE"/>
    <property type="match status" value="1"/>
</dbReference>
<dbReference type="InterPro" id="IPR007527">
    <property type="entry name" value="Znf_SWIM"/>
</dbReference>
<gene>
    <name evidence="4" type="ORF">RCL2_000760300</name>
</gene>
<dbReference type="EMBL" id="BLAL01000048">
    <property type="protein sequence ID" value="GES80321.1"/>
    <property type="molecule type" value="Genomic_DNA"/>
</dbReference>
<dbReference type="GO" id="GO:0008270">
    <property type="term" value="F:zinc ion binding"/>
    <property type="evidence" value="ECO:0007669"/>
    <property type="project" value="UniProtKB-KW"/>
</dbReference>
<feature type="domain" description="SWIM-type" evidence="3">
    <location>
        <begin position="548"/>
        <end position="582"/>
    </location>
</feature>
<dbReference type="PROSITE" id="PS50966">
    <property type="entry name" value="ZF_SWIM"/>
    <property type="match status" value="1"/>
</dbReference>
<evidence type="ECO:0000256" key="2">
    <source>
        <dbReference type="SAM" id="MobiDB-lite"/>
    </source>
</evidence>
<protein>
    <submittedName>
        <fullName evidence="4">Protein FAR1-related sequence 5-like</fullName>
    </submittedName>
</protein>
<dbReference type="PANTHER" id="PTHR47718">
    <property type="entry name" value="OS01G0519700 PROTEIN"/>
    <property type="match status" value="1"/>
</dbReference>
<comment type="caution">
    <text evidence="4">The sequence shown here is derived from an EMBL/GenBank/DDBJ whole genome shotgun (WGS) entry which is preliminary data.</text>
</comment>
<keyword evidence="1" id="KW-0479">Metal-binding</keyword>
<dbReference type="OrthoDB" id="2348750at2759"/>
<name>A0A8H3L4W9_9GLOM</name>
<dbReference type="AlphaFoldDB" id="A0A8H3L4W9"/>
<dbReference type="InterPro" id="IPR018289">
    <property type="entry name" value="MULE_transposase_dom"/>
</dbReference>
<evidence type="ECO:0000313" key="5">
    <source>
        <dbReference type="Proteomes" id="UP000615446"/>
    </source>
</evidence>
<keyword evidence="1" id="KW-0863">Zinc-finger</keyword>
<evidence type="ECO:0000313" key="4">
    <source>
        <dbReference type="EMBL" id="GES80321.1"/>
    </source>
</evidence>
<organism evidence="4 5">
    <name type="scientific">Rhizophagus clarus</name>
    <dbReference type="NCBI Taxonomy" id="94130"/>
    <lineage>
        <taxon>Eukaryota</taxon>
        <taxon>Fungi</taxon>
        <taxon>Fungi incertae sedis</taxon>
        <taxon>Mucoromycota</taxon>
        <taxon>Glomeromycotina</taxon>
        <taxon>Glomeromycetes</taxon>
        <taxon>Glomerales</taxon>
        <taxon>Glomeraceae</taxon>
        <taxon>Rhizophagus</taxon>
    </lineage>
</organism>
<dbReference type="Proteomes" id="UP000615446">
    <property type="component" value="Unassembled WGS sequence"/>
</dbReference>
<evidence type="ECO:0000259" key="3">
    <source>
        <dbReference type="PROSITE" id="PS50966"/>
    </source>
</evidence>
<keyword evidence="1" id="KW-0862">Zinc</keyword>
<reference evidence="4" key="1">
    <citation type="submission" date="2019-10" db="EMBL/GenBank/DDBJ databases">
        <title>Conservation and host-specific expression of non-tandemly repeated heterogenous ribosome RNA gene in arbuscular mycorrhizal fungi.</title>
        <authorList>
            <person name="Maeda T."/>
            <person name="Kobayashi Y."/>
            <person name="Nakagawa T."/>
            <person name="Ezawa T."/>
            <person name="Yamaguchi K."/>
            <person name="Bino T."/>
            <person name="Nishimoto Y."/>
            <person name="Shigenobu S."/>
            <person name="Kawaguchi M."/>
        </authorList>
    </citation>
    <scope>NUCLEOTIDE SEQUENCE</scope>
    <source>
        <strain evidence="4">HR1</strain>
    </source>
</reference>
<sequence>MASSTSSNEQQQLHIGQYFVTWDTAIEYVQKWCNIQGFQTRFNRSERNAEGEYRKLTIICQHAGKPREPLTEPEKDNINQYVYVTTISNDHCHELNCQLVNYENEVMMSEEMLKDIEFLTKHVHLSTTQQRIYLEEKYPEQKIRSDILRSEIQKYRPSAKDLSNDASKLYEYLIELKENDTRWQIFVDFDEAKVLRRLFWMSPNQIELWIQYHDVIINDITYKTNRYNMALSLFVAIDNYNCSRLVCQALVDDETADTHIWILECTLLATGGKRQNKNINGGLIPLVFMTDSDPAVDAACIKVYKGCYAMHCIYHINQNLHKNLSGPLGENYSQFLNEFYNARNSLSQERFERLFYELVEKYEQISNYLNNLYKSKTYWAFCYTSTIFTAATQTTSRVEGLNAVLKKELINSNTSLVQLNKTINRRHQEEERQKEYAFWKSVIPCVVDLQTANFLFPAVETIIKNYLTDPLYNLQVQEINQSVYYKCEQFELNQFNIFEQEINTTGFLEDLPDERKACIKSIFNHVNQEEIKEVWGVSVQNTQKFKHFILLMNNSAHLCSCLATITRGIVCRHYFSLMMHTHAATFHIRLFRKRWYKNPELNGKNEPFVYAAKFQNTELLKQPENQEVPYLTAMIQNNVDKWDQTSKSNLDKRIFYGRVMGMAKKVTLKAVEKCDTRIFEIFKEYLDENGNLENNDSRNSESDFNLDVESSENDEENDCSFLHLQNPMKRPKKGRPKGTKRIKSVTEISSKNKRHCKICGEVGHYSNTCINNPNRSKGKK</sequence>
<proteinExistence type="predicted"/>
<accession>A0A8H3L4W9</accession>
<evidence type="ECO:0000256" key="1">
    <source>
        <dbReference type="PROSITE-ProRule" id="PRU00325"/>
    </source>
</evidence>